<protein>
    <submittedName>
        <fullName evidence="2">Ribosomal protein L7/L12</fullName>
    </submittedName>
</protein>
<comment type="caution">
    <text evidence="2">The sequence shown here is derived from an EMBL/GenBank/DDBJ whole genome shotgun (WGS) entry which is preliminary data.</text>
</comment>
<keyword evidence="2" id="KW-0687">Ribonucleoprotein</keyword>
<sequence length="108" mass="11441">MGARRDEETVTTGVRGWWRRTTAPWPLPAFTAPGEHAVELVHTGDRPVAVVRAVRQITGWSLTSATDATRSTPVLLATDLSHGSAYAAVRVLAEAGATADVVPSPARL</sequence>
<feature type="domain" description="Large ribosomal subunit protein bL12 C-terminal" evidence="1">
    <location>
        <begin position="38"/>
        <end position="100"/>
    </location>
</feature>
<organism evidence="2 3">
    <name type="scientific">Nocardioides imazamoxiresistens</name>
    <dbReference type="NCBI Taxonomy" id="3231893"/>
    <lineage>
        <taxon>Bacteria</taxon>
        <taxon>Bacillati</taxon>
        <taxon>Actinomycetota</taxon>
        <taxon>Actinomycetes</taxon>
        <taxon>Propionibacteriales</taxon>
        <taxon>Nocardioidaceae</taxon>
        <taxon>Nocardioides</taxon>
    </lineage>
</organism>
<gene>
    <name evidence="2" type="ORF">RDV89_14080</name>
</gene>
<dbReference type="GO" id="GO:0005840">
    <property type="term" value="C:ribosome"/>
    <property type="evidence" value="ECO:0007669"/>
    <property type="project" value="UniProtKB-KW"/>
</dbReference>
<dbReference type="InterPro" id="IPR013823">
    <property type="entry name" value="Ribosomal_bL12_C"/>
</dbReference>
<dbReference type="InterPro" id="IPR014719">
    <property type="entry name" value="Ribosomal_bL12_C/ClpS-like"/>
</dbReference>
<reference evidence="2 3" key="1">
    <citation type="submission" date="2023-08" db="EMBL/GenBank/DDBJ databases">
        <title>Nocardioides seae sp. nov., a bacterium isolated from a soil.</title>
        <authorList>
            <person name="Wang X."/>
        </authorList>
    </citation>
    <scope>NUCLEOTIDE SEQUENCE [LARGE SCALE GENOMIC DNA]</scope>
    <source>
        <strain evidence="2 3">YZH12</strain>
    </source>
</reference>
<dbReference type="SUPFAM" id="SSF54736">
    <property type="entry name" value="ClpS-like"/>
    <property type="match status" value="1"/>
</dbReference>
<evidence type="ECO:0000313" key="2">
    <source>
        <dbReference type="EMBL" id="MDT9594207.1"/>
    </source>
</evidence>
<dbReference type="Gene3D" id="3.30.1390.10">
    <property type="match status" value="1"/>
</dbReference>
<dbReference type="Proteomes" id="UP001268542">
    <property type="component" value="Unassembled WGS sequence"/>
</dbReference>
<dbReference type="EMBL" id="JAVYII010000006">
    <property type="protein sequence ID" value="MDT9594207.1"/>
    <property type="molecule type" value="Genomic_DNA"/>
</dbReference>
<evidence type="ECO:0000259" key="1">
    <source>
        <dbReference type="Pfam" id="PF00542"/>
    </source>
</evidence>
<keyword evidence="3" id="KW-1185">Reference proteome</keyword>
<name>A0ABU3PZI7_9ACTN</name>
<proteinExistence type="predicted"/>
<dbReference type="Pfam" id="PF00542">
    <property type="entry name" value="Ribosomal_L12"/>
    <property type="match status" value="1"/>
</dbReference>
<accession>A0ABU3PZI7</accession>
<dbReference type="RefSeq" id="WP_315733721.1">
    <property type="nucleotide sequence ID" value="NZ_JAVYII010000006.1"/>
</dbReference>
<evidence type="ECO:0000313" key="3">
    <source>
        <dbReference type="Proteomes" id="UP001268542"/>
    </source>
</evidence>
<keyword evidence="2" id="KW-0689">Ribosomal protein</keyword>